<organism evidence="1">
    <name type="scientific">Hydrogenovibrio crunogenus (strain DSM 25203 / XCL-2)</name>
    <name type="common">Thiomicrospira crunogena</name>
    <dbReference type="NCBI Taxonomy" id="317025"/>
    <lineage>
        <taxon>Bacteria</taxon>
        <taxon>Pseudomonadati</taxon>
        <taxon>Pseudomonadota</taxon>
        <taxon>Gammaproteobacteria</taxon>
        <taxon>Thiotrichales</taxon>
        <taxon>Piscirickettsiaceae</taxon>
        <taxon>Hydrogenovibrio</taxon>
    </lineage>
</organism>
<protein>
    <submittedName>
        <fullName evidence="1">Uncharacterized protein</fullName>
    </submittedName>
</protein>
<dbReference type="AlphaFoldDB" id="Q31IQ6"/>
<accession>Q31IQ6</accession>
<dbReference type="HOGENOM" id="CLU_2412241_0_0_6"/>
<dbReference type="KEGG" id="tcx:Tcr_0371"/>
<dbReference type="EMBL" id="CP000109">
    <property type="protein sequence ID" value="ABB40967.1"/>
    <property type="molecule type" value="Genomic_DNA"/>
</dbReference>
<name>Q31IQ6_HYDCU</name>
<sequence>MVPYFMEFDMSDVKNIECFKSNNWKKKMLDEGRVDSGGMHKMEPKALANVPTTQLSHVLEKYYQVASLDNLNTPPNQLGRNSLKGLIIVPIY</sequence>
<proteinExistence type="predicted"/>
<reference evidence="1" key="1">
    <citation type="submission" date="2006-07" db="EMBL/GenBank/DDBJ databases">
        <title>Complete sequence of Thiomicrospira crunogena XCL-2.</title>
        <authorList>
            <consortium name="US DOE Joint Genome Institute"/>
            <person name="Copeland A."/>
            <person name="Lucas S."/>
            <person name="Lapidus A."/>
            <person name="Barry K."/>
            <person name="Detter J.C."/>
            <person name="Glavina del Rio T."/>
            <person name="Hammon N."/>
            <person name="Israni S."/>
            <person name="Dalin E."/>
            <person name="Tice H."/>
            <person name="Pitluck S."/>
            <person name="Chain P."/>
            <person name="Malfatti S."/>
            <person name="Shin M."/>
            <person name="Vergez L."/>
            <person name="Schmutz J."/>
            <person name="Larimer F."/>
            <person name="Land M."/>
            <person name="Hauser L."/>
            <person name="Kyrpides N."/>
            <person name="Lykidis A."/>
            <person name="Scott K.M."/>
            <person name="Sievert S."/>
            <person name="Kerfeld C."/>
            <person name="Freyermuth S."/>
            <person name="Dobrinski K."/>
            <person name="Boller A."/>
            <person name="Fitzpatrick K."/>
            <person name="Thoma P."/>
            <person name="Moore J."/>
            <person name="Richardson P."/>
        </authorList>
    </citation>
    <scope>NUCLEOTIDE SEQUENCE</scope>
    <source>
        <strain evidence="1">XCL-2</strain>
    </source>
</reference>
<dbReference type="STRING" id="317025.Tcr_0371"/>
<evidence type="ECO:0000313" key="1">
    <source>
        <dbReference type="EMBL" id="ABB40967.1"/>
    </source>
</evidence>
<gene>
    <name evidence="1" type="ordered locus">Tcr_0371</name>
</gene>